<dbReference type="RefSeq" id="WP_259091372.1">
    <property type="nucleotide sequence ID" value="NZ_BAAAZC010000007.1"/>
</dbReference>
<dbReference type="PROSITE" id="PS00584">
    <property type="entry name" value="PFKB_KINASES_2"/>
    <property type="match status" value="1"/>
</dbReference>
<feature type="domain" description="Carbohydrate kinase PfkB" evidence="3">
    <location>
        <begin position="20"/>
        <end position="278"/>
    </location>
</feature>
<protein>
    <submittedName>
        <fullName evidence="4">PfkB family carbohydrate kinase</fullName>
    </submittedName>
</protein>
<keyword evidence="1" id="KW-0808">Transferase</keyword>
<dbReference type="InterPro" id="IPR011611">
    <property type="entry name" value="PfkB_dom"/>
</dbReference>
<comment type="caution">
    <text evidence="4">The sequence shown here is derived from an EMBL/GenBank/DDBJ whole genome shotgun (WGS) entry which is preliminary data.</text>
</comment>
<evidence type="ECO:0000256" key="1">
    <source>
        <dbReference type="ARBA" id="ARBA00022679"/>
    </source>
</evidence>
<organism evidence="4 5">
    <name type="scientific">Mucilaginibacter dorajii</name>
    <dbReference type="NCBI Taxonomy" id="692994"/>
    <lineage>
        <taxon>Bacteria</taxon>
        <taxon>Pseudomonadati</taxon>
        <taxon>Bacteroidota</taxon>
        <taxon>Sphingobacteriia</taxon>
        <taxon>Sphingobacteriales</taxon>
        <taxon>Sphingobacteriaceae</taxon>
        <taxon>Mucilaginibacter</taxon>
    </lineage>
</organism>
<proteinExistence type="predicted"/>
<name>A0ABP7PBW7_9SPHI</name>
<dbReference type="PANTHER" id="PTHR10584">
    <property type="entry name" value="SUGAR KINASE"/>
    <property type="match status" value="1"/>
</dbReference>
<dbReference type="PANTHER" id="PTHR10584:SF166">
    <property type="entry name" value="RIBOKINASE"/>
    <property type="match status" value="1"/>
</dbReference>
<sequence length="304" mass="33569">MSLLVIGTVAFDAIETPFGKTDKIVGGSATFASLGASYFFDDINIVAVVGDDFPQSEIEDLNKHNVDTEGLQIKQGEKSFFWSGKYHNDMNSRDTLVTELNVLADFDPIIPDSYQDCEFLMLGNLSPQVQQSVISRLKNRPKLIVMDTMNFWMDIALDELLKTLTMIDVLTINDAEARQLSGEFSLVKAARKILTMGPKYLIIKKGEHGALLFHEDKIFSAPALPLEEVFDPTGAGDTFAGGFIGYMAKTGTVSFDSMKNAIIYGSALASFCVEKFGSERLRNLTQEEIAGRIQEFVGLAKFEI</sequence>
<dbReference type="Proteomes" id="UP001500742">
    <property type="component" value="Unassembled WGS sequence"/>
</dbReference>
<accession>A0ABP7PBW7</accession>
<evidence type="ECO:0000313" key="4">
    <source>
        <dbReference type="EMBL" id="GAA3963074.1"/>
    </source>
</evidence>
<evidence type="ECO:0000256" key="2">
    <source>
        <dbReference type="ARBA" id="ARBA00022777"/>
    </source>
</evidence>
<dbReference type="Pfam" id="PF00294">
    <property type="entry name" value="PfkB"/>
    <property type="match status" value="1"/>
</dbReference>
<dbReference type="GO" id="GO:0016301">
    <property type="term" value="F:kinase activity"/>
    <property type="evidence" value="ECO:0007669"/>
    <property type="project" value="UniProtKB-KW"/>
</dbReference>
<dbReference type="SUPFAM" id="SSF53613">
    <property type="entry name" value="Ribokinase-like"/>
    <property type="match status" value="1"/>
</dbReference>
<dbReference type="InterPro" id="IPR002173">
    <property type="entry name" value="Carboh/pur_kinase_PfkB_CS"/>
</dbReference>
<keyword evidence="5" id="KW-1185">Reference proteome</keyword>
<dbReference type="EMBL" id="BAAAZC010000007">
    <property type="protein sequence ID" value="GAA3963074.1"/>
    <property type="molecule type" value="Genomic_DNA"/>
</dbReference>
<gene>
    <name evidence="4" type="ORF">GCM10022210_08870</name>
</gene>
<evidence type="ECO:0000259" key="3">
    <source>
        <dbReference type="Pfam" id="PF00294"/>
    </source>
</evidence>
<dbReference type="InterPro" id="IPR029056">
    <property type="entry name" value="Ribokinase-like"/>
</dbReference>
<dbReference type="Gene3D" id="3.40.1190.20">
    <property type="match status" value="1"/>
</dbReference>
<reference evidence="5" key="1">
    <citation type="journal article" date="2019" name="Int. J. Syst. Evol. Microbiol.">
        <title>The Global Catalogue of Microorganisms (GCM) 10K type strain sequencing project: providing services to taxonomists for standard genome sequencing and annotation.</title>
        <authorList>
            <consortium name="The Broad Institute Genomics Platform"/>
            <consortium name="The Broad Institute Genome Sequencing Center for Infectious Disease"/>
            <person name="Wu L."/>
            <person name="Ma J."/>
        </authorList>
    </citation>
    <scope>NUCLEOTIDE SEQUENCE [LARGE SCALE GENOMIC DNA]</scope>
    <source>
        <strain evidence="5">JCM 16601</strain>
    </source>
</reference>
<keyword evidence="2 4" id="KW-0418">Kinase</keyword>
<evidence type="ECO:0000313" key="5">
    <source>
        <dbReference type="Proteomes" id="UP001500742"/>
    </source>
</evidence>